<evidence type="ECO:0000259" key="6">
    <source>
        <dbReference type="SMART" id="SM01009"/>
    </source>
</evidence>
<dbReference type="InterPro" id="IPR011257">
    <property type="entry name" value="DNA_glycosylase"/>
</dbReference>
<dbReference type="EC" id="3.2.2.21" evidence="2"/>
<evidence type="ECO:0000256" key="3">
    <source>
        <dbReference type="ARBA" id="ARBA00022763"/>
    </source>
</evidence>
<proteinExistence type="predicted"/>
<dbReference type="PANTHER" id="PTHR43003:SF13">
    <property type="entry name" value="DNA-3-METHYLADENINE GLYCOSYLASE 2"/>
    <property type="match status" value="1"/>
</dbReference>
<keyword evidence="3" id="KW-0227">DNA damage</keyword>
<organism evidence="7 8">
    <name type="scientific">Azospira oryzae</name>
    <dbReference type="NCBI Taxonomy" id="146939"/>
    <lineage>
        <taxon>Bacteria</taxon>
        <taxon>Pseudomonadati</taxon>
        <taxon>Pseudomonadota</taxon>
        <taxon>Betaproteobacteria</taxon>
        <taxon>Rhodocyclales</taxon>
        <taxon>Rhodocyclaceae</taxon>
        <taxon>Azospira</taxon>
    </lineage>
</organism>
<evidence type="ECO:0000256" key="1">
    <source>
        <dbReference type="ARBA" id="ARBA00000086"/>
    </source>
</evidence>
<dbReference type="Pfam" id="PF00730">
    <property type="entry name" value="HhH-GPD"/>
    <property type="match status" value="1"/>
</dbReference>
<keyword evidence="4" id="KW-0234">DNA repair</keyword>
<dbReference type="SMART" id="SM01009">
    <property type="entry name" value="AlkA_N"/>
    <property type="match status" value="1"/>
</dbReference>
<dbReference type="InterPro" id="IPR023170">
    <property type="entry name" value="HhH_base_excis_C"/>
</dbReference>
<comment type="caution">
    <text evidence="7">The sequence shown here is derived from an EMBL/GenBank/DDBJ whole genome shotgun (WGS) entry which is preliminary data.</text>
</comment>
<dbReference type="Gene3D" id="1.10.1670.10">
    <property type="entry name" value="Helix-hairpin-Helix base-excision DNA repair enzymes (C-terminal)"/>
    <property type="match status" value="1"/>
</dbReference>
<sequence length="326" mass="34593">MKSSLTLALPPDFRGDDLLAFHRRDSQALAERVTERRIDKGLLWQGRPACLSLMLESPGEAAPGRAGKRQPKAAVTREGADKAAAETLGPGARVTATLAVDGGPRPAAAAVQALVSHLLGLAQPVAEFAAAHGRHPQLGPVIAQLPGLRVPQTATPFEALTWAVTGQQISVAAAVSLRRQLILAADLRHSSGLYCYPDAEALARLDETDLRQAGFSRSKAATLLDLARAVAAGELDLSCPAADLPGLQAALLARRGIGPWTVNYTLLRGFAWLDGSLHGDVAVRRALGLLLGRTVEARETEAWLESFRPWRALAAAHLWASLRLQA</sequence>
<reference evidence="7 8" key="1">
    <citation type="submission" date="2019-02" db="EMBL/GenBank/DDBJ databases">
        <title>Genomic Encyclopedia of Type Strains, Phase IV (KMG-IV): sequencing the most valuable type-strain genomes for metagenomic binning, comparative biology and taxonomic classification.</title>
        <authorList>
            <person name="Goeker M."/>
        </authorList>
    </citation>
    <scope>NUCLEOTIDE SEQUENCE [LARGE SCALE GENOMIC DNA]</scope>
    <source>
        <strain evidence="7 8">DSM 21223</strain>
    </source>
</reference>
<name>A0ABY0ISB2_9RHOO</name>
<comment type="catalytic activity">
    <reaction evidence="1">
        <text>Hydrolysis of alkylated DNA, releasing 3-methyladenine, 3-methylguanine, 7-methylguanine and 7-methyladenine.</text>
        <dbReference type="EC" id="3.2.2.21"/>
    </reaction>
</comment>
<feature type="domain" description="HhH-GPD" evidence="5">
    <location>
        <begin position="165"/>
        <end position="323"/>
    </location>
</feature>
<dbReference type="EMBL" id="SHKM01000001">
    <property type="protein sequence ID" value="RZT90300.1"/>
    <property type="molecule type" value="Genomic_DNA"/>
</dbReference>
<dbReference type="SUPFAM" id="SSF48150">
    <property type="entry name" value="DNA-glycosylase"/>
    <property type="match status" value="1"/>
</dbReference>
<dbReference type="InterPro" id="IPR003265">
    <property type="entry name" value="HhH-GPD_domain"/>
</dbReference>
<dbReference type="Gene3D" id="1.10.340.30">
    <property type="entry name" value="Hypothetical protein, domain 2"/>
    <property type="match status" value="1"/>
</dbReference>
<dbReference type="SMART" id="SM00478">
    <property type="entry name" value="ENDO3c"/>
    <property type="match status" value="1"/>
</dbReference>
<evidence type="ECO:0000259" key="5">
    <source>
        <dbReference type="SMART" id="SM00478"/>
    </source>
</evidence>
<dbReference type="Proteomes" id="UP000292136">
    <property type="component" value="Unassembled WGS sequence"/>
</dbReference>
<accession>A0ABY0ISB2</accession>
<protein>
    <recommendedName>
        <fullName evidence="2">DNA-3-methyladenine glycosylase II</fullName>
        <ecNumber evidence="2">3.2.2.21</ecNumber>
    </recommendedName>
</protein>
<dbReference type="PANTHER" id="PTHR43003">
    <property type="entry name" value="DNA-3-METHYLADENINE GLYCOSYLASE"/>
    <property type="match status" value="1"/>
</dbReference>
<dbReference type="RefSeq" id="WP_130458786.1">
    <property type="nucleotide sequence ID" value="NZ_SHKM01000001.1"/>
</dbReference>
<dbReference type="InterPro" id="IPR010316">
    <property type="entry name" value="AlkA_N"/>
</dbReference>
<keyword evidence="8" id="KW-1185">Reference proteome</keyword>
<evidence type="ECO:0000256" key="2">
    <source>
        <dbReference type="ARBA" id="ARBA00012000"/>
    </source>
</evidence>
<gene>
    <name evidence="7" type="ORF">EV678_1112</name>
</gene>
<dbReference type="InterPro" id="IPR051912">
    <property type="entry name" value="Alkylbase_DNA_Glycosylase/TA"/>
</dbReference>
<dbReference type="CDD" id="cd00056">
    <property type="entry name" value="ENDO3c"/>
    <property type="match status" value="1"/>
</dbReference>
<evidence type="ECO:0000256" key="4">
    <source>
        <dbReference type="ARBA" id="ARBA00023204"/>
    </source>
</evidence>
<feature type="domain" description="DNA-3-methyladenine glycosylase AlkA N-terminal" evidence="6">
    <location>
        <begin position="4"/>
        <end position="155"/>
    </location>
</feature>
<evidence type="ECO:0000313" key="7">
    <source>
        <dbReference type="EMBL" id="RZT90300.1"/>
    </source>
</evidence>
<evidence type="ECO:0000313" key="8">
    <source>
        <dbReference type="Proteomes" id="UP000292136"/>
    </source>
</evidence>